<comment type="subcellular location">
    <subcellularLocation>
        <location evidence="1">Membrane</location>
        <topology evidence="1">Multi-pass membrane protein</topology>
    </subcellularLocation>
</comment>
<accession>A0A1E3WD86</accession>
<dbReference type="InterPro" id="IPR050616">
    <property type="entry name" value="CPA3_Na-H_Antiporter_A"/>
</dbReference>
<dbReference type="PANTHER" id="PTHR43373">
    <property type="entry name" value="NA(+)/H(+) ANTIPORTER SUBUNIT"/>
    <property type="match status" value="1"/>
</dbReference>
<dbReference type="Proteomes" id="UP000095042">
    <property type="component" value="Unassembled WGS sequence"/>
</dbReference>
<evidence type="ECO:0000313" key="8">
    <source>
        <dbReference type="Proteomes" id="UP000095042"/>
    </source>
</evidence>
<keyword evidence="4 5" id="KW-0472">Membrane</keyword>
<dbReference type="PANTHER" id="PTHR43373:SF1">
    <property type="entry name" value="NA(+)_H(+) ANTIPORTER SUBUNIT A"/>
    <property type="match status" value="1"/>
</dbReference>
<comment type="caution">
    <text evidence="7">The sequence shown here is derived from an EMBL/GenBank/DDBJ whole genome shotgun (WGS) entry which is preliminary data.</text>
</comment>
<sequence>MIGLSFSFFLDGLGLFFAALILGMGLLIILYARYYLSSTDPLGLFYFYLLLFQGADGGHRPQQ</sequence>
<dbReference type="RefSeq" id="WP_069623042.1">
    <property type="nucleotide sequence ID" value="NZ_LPWD01000052.1"/>
</dbReference>
<evidence type="ECO:0000256" key="5">
    <source>
        <dbReference type="SAM" id="Phobius"/>
    </source>
</evidence>
<evidence type="ECO:0000313" key="7">
    <source>
        <dbReference type="EMBL" id="ODS03768.1"/>
    </source>
</evidence>
<dbReference type="Pfam" id="PF00662">
    <property type="entry name" value="Proton_antipo_N"/>
    <property type="match status" value="1"/>
</dbReference>
<feature type="transmembrane region" description="Helical" evidence="5">
    <location>
        <begin position="12"/>
        <end position="32"/>
    </location>
</feature>
<dbReference type="InterPro" id="IPR001516">
    <property type="entry name" value="Proton_antipo_N"/>
</dbReference>
<evidence type="ECO:0000259" key="6">
    <source>
        <dbReference type="Pfam" id="PF00662"/>
    </source>
</evidence>
<dbReference type="AlphaFoldDB" id="A0A1E3WD86"/>
<reference evidence="7 8" key="1">
    <citation type="journal article" date="2016" name="Environ. Microbiol.">
        <title>New Methyloceanibacter diversity from North Sea sediments includes methanotroph containing solely the soluble methane monooxygenase.</title>
        <authorList>
            <person name="Vekeman B."/>
            <person name="Kerckhof F.M."/>
            <person name="Cremers G."/>
            <person name="de Vos P."/>
            <person name="Vandamme P."/>
            <person name="Boon N."/>
            <person name="Op den Camp H.J."/>
            <person name="Heylen K."/>
        </authorList>
    </citation>
    <scope>NUCLEOTIDE SEQUENCE [LARGE SCALE GENOMIC DNA]</scope>
    <source>
        <strain evidence="7 8">R-67177</strain>
    </source>
</reference>
<evidence type="ECO:0000256" key="3">
    <source>
        <dbReference type="ARBA" id="ARBA00022989"/>
    </source>
</evidence>
<name>A0A1E3WD86_9HYPH</name>
<evidence type="ECO:0000256" key="2">
    <source>
        <dbReference type="ARBA" id="ARBA00022692"/>
    </source>
</evidence>
<protein>
    <recommendedName>
        <fullName evidence="6">NADH-Ubiquinone oxidoreductase (complex I) chain 5 N-terminal domain-containing protein</fullName>
    </recommendedName>
</protein>
<dbReference type="GO" id="GO:0016020">
    <property type="term" value="C:membrane"/>
    <property type="evidence" value="ECO:0007669"/>
    <property type="project" value="UniProtKB-SubCell"/>
</dbReference>
<organism evidence="7 8">
    <name type="scientific">Methyloceanibacter marginalis</name>
    <dbReference type="NCBI Taxonomy" id="1774971"/>
    <lineage>
        <taxon>Bacteria</taxon>
        <taxon>Pseudomonadati</taxon>
        <taxon>Pseudomonadota</taxon>
        <taxon>Alphaproteobacteria</taxon>
        <taxon>Hyphomicrobiales</taxon>
        <taxon>Hyphomicrobiaceae</taxon>
        <taxon>Methyloceanibacter</taxon>
    </lineage>
</organism>
<keyword evidence="2 5" id="KW-0812">Transmembrane</keyword>
<feature type="domain" description="NADH-Ubiquinone oxidoreductase (complex I) chain 5 N-terminal" evidence="6">
    <location>
        <begin position="4"/>
        <end position="41"/>
    </location>
</feature>
<keyword evidence="3 5" id="KW-1133">Transmembrane helix</keyword>
<proteinExistence type="predicted"/>
<evidence type="ECO:0000256" key="4">
    <source>
        <dbReference type="ARBA" id="ARBA00023136"/>
    </source>
</evidence>
<keyword evidence="8" id="KW-1185">Reference proteome</keyword>
<dbReference type="EMBL" id="LPWD01000052">
    <property type="protein sequence ID" value="ODS03768.1"/>
    <property type="molecule type" value="Genomic_DNA"/>
</dbReference>
<gene>
    <name evidence="7" type="ORF">AUC71_07865</name>
</gene>
<evidence type="ECO:0000256" key="1">
    <source>
        <dbReference type="ARBA" id="ARBA00004141"/>
    </source>
</evidence>